<dbReference type="InterPro" id="IPR050334">
    <property type="entry name" value="Molybdenum_import_ModC"/>
</dbReference>
<dbReference type="SUPFAM" id="SSF50331">
    <property type="entry name" value="MOP-like"/>
    <property type="match status" value="1"/>
</dbReference>
<dbReference type="PANTHER" id="PTHR43514">
    <property type="entry name" value="ABC TRANSPORTER I FAMILY MEMBER 10"/>
    <property type="match status" value="1"/>
</dbReference>
<keyword evidence="2" id="KW-1003">Cell membrane</keyword>
<feature type="domain" description="Mop" evidence="11">
    <location>
        <begin position="290"/>
        <end position="356"/>
    </location>
</feature>
<dbReference type="PROSITE" id="PS00211">
    <property type="entry name" value="ABC_TRANSPORTER_1"/>
    <property type="match status" value="1"/>
</dbReference>
<dbReference type="InterPro" id="IPR005116">
    <property type="entry name" value="Transp-assoc_OB_typ1"/>
</dbReference>
<keyword evidence="8" id="KW-0472">Membrane</keyword>
<dbReference type="GO" id="GO:0015098">
    <property type="term" value="F:molybdate ion transmembrane transporter activity"/>
    <property type="evidence" value="ECO:0007669"/>
    <property type="project" value="InterPro"/>
</dbReference>
<evidence type="ECO:0000259" key="10">
    <source>
        <dbReference type="PROSITE" id="PS50893"/>
    </source>
</evidence>
<dbReference type="Proteomes" id="UP000324760">
    <property type="component" value="Chromosome"/>
</dbReference>
<organism evidence="12 13">
    <name type="scientific">Neptunomonas concharum</name>
    <dbReference type="NCBI Taxonomy" id="1031538"/>
    <lineage>
        <taxon>Bacteria</taxon>
        <taxon>Pseudomonadati</taxon>
        <taxon>Pseudomonadota</taxon>
        <taxon>Gammaproteobacteria</taxon>
        <taxon>Oceanospirillales</taxon>
        <taxon>Oceanospirillaceae</taxon>
        <taxon>Neptunomonas</taxon>
    </lineage>
</organism>
<dbReference type="InterPro" id="IPR004606">
    <property type="entry name" value="Mop_domain"/>
</dbReference>
<dbReference type="InterPro" id="IPR003439">
    <property type="entry name" value="ABC_transporter-like_ATP-bd"/>
</dbReference>
<dbReference type="InterPro" id="IPR017871">
    <property type="entry name" value="ABC_transporter-like_CS"/>
</dbReference>
<dbReference type="Pfam" id="PF03459">
    <property type="entry name" value="TOBE"/>
    <property type="match status" value="1"/>
</dbReference>
<dbReference type="InterPro" id="IPR027417">
    <property type="entry name" value="P-loop_NTPase"/>
</dbReference>
<evidence type="ECO:0000256" key="4">
    <source>
        <dbReference type="ARBA" id="ARBA00022519"/>
    </source>
</evidence>
<proteinExistence type="predicted"/>
<dbReference type="SMART" id="SM00382">
    <property type="entry name" value="AAA"/>
    <property type="match status" value="1"/>
</dbReference>
<evidence type="ECO:0000256" key="9">
    <source>
        <dbReference type="PROSITE-ProRule" id="PRU01213"/>
    </source>
</evidence>
<name>A0A5P1RGG8_9GAMM</name>
<evidence type="ECO:0000256" key="7">
    <source>
        <dbReference type="ARBA" id="ARBA00022967"/>
    </source>
</evidence>
<feature type="domain" description="ABC transporter" evidence="10">
    <location>
        <begin position="4"/>
        <end position="231"/>
    </location>
</feature>
<evidence type="ECO:0000256" key="3">
    <source>
        <dbReference type="ARBA" id="ARBA00022505"/>
    </source>
</evidence>
<evidence type="ECO:0000256" key="2">
    <source>
        <dbReference type="ARBA" id="ARBA00022475"/>
    </source>
</evidence>
<dbReference type="KEGG" id="ncu:F0U83_02115"/>
<keyword evidence="5" id="KW-0547">Nucleotide-binding</keyword>
<dbReference type="Gene3D" id="2.40.50.100">
    <property type="match status" value="1"/>
</dbReference>
<accession>A0A5P1RGG8</accession>
<evidence type="ECO:0000256" key="5">
    <source>
        <dbReference type="ARBA" id="ARBA00022741"/>
    </source>
</evidence>
<keyword evidence="6 12" id="KW-0067">ATP-binding</keyword>
<dbReference type="InterPro" id="IPR008995">
    <property type="entry name" value="Mo/tungstate-bd_C_term_dom"/>
</dbReference>
<sequence>MLNIRINTPLEHFPLSVDIKIPGRGITALFGPSGCGKTSLLRCIAGLHKATQAHIEINGHSWQNSAHFVPPHQRKVGYVFQEASLFEHLSVKSNLLFAHDSNTSGNDALTFEEVTHLLGIQHLIDRMPDTLSGGEKQRVAIGRALLSAPDILLMDEPLSALDFKSKAEILPYFEQLHTRLSIPVIYVTHALSEVESLADHIVLMDRGQVTAQGNIQEIMLDLASPLVLFSKAGSLIDATVTQYDSDYDLTYLSVDGGVLKVPGKQGAIGERKRIRIGANHISLTRSANNDSTIINTLPVTIEKIDITDKAQCNLILTLGEHTRLLARVTRWSTDQMSLNVGDQLYAQIKGVSLVKY</sequence>
<dbReference type="InterPro" id="IPR011868">
    <property type="entry name" value="ModC_ABC_ATP-bd"/>
</dbReference>
<evidence type="ECO:0000313" key="13">
    <source>
        <dbReference type="Proteomes" id="UP000324760"/>
    </source>
</evidence>
<keyword evidence="13" id="KW-1185">Reference proteome</keyword>
<protein>
    <submittedName>
        <fullName evidence="12">Molybdenum ABC transporter ATP-binding protein</fullName>
    </submittedName>
</protein>
<dbReference type="GO" id="GO:0016887">
    <property type="term" value="F:ATP hydrolysis activity"/>
    <property type="evidence" value="ECO:0007669"/>
    <property type="project" value="InterPro"/>
</dbReference>
<keyword evidence="4" id="KW-0997">Cell inner membrane</keyword>
<gene>
    <name evidence="12" type="primary">modC</name>
    <name evidence="12" type="ORF">F0U83_02115</name>
</gene>
<dbReference type="Pfam" id="PF00005">
    <property type="entry name" value="ABC_tran"/>
    <property type="match status" value="1"/>
</dbReference>
<dbReference type="SUPFAM" id="SSF52540">
    <property type="entry name" value="P-loop containing nucleoside triphosphate hydrolases"/>
    <property type="match status" value="1"/>
</dbReference>
<dbReference type="GO" id="GO:0016020">
    <property type="term" value="C:membrane"/>
    <property type="evidence" value="ECO:0007669"/>
    <property type="project" value="InterPro"/>
</dbReference>
<dbReference type="GO" id="GO:0140359">
    <property type="term" value="F:ABC-type transporter activity"/>
    <property type="evidence" value="ECO:0007669"/>
    <property type="project" value="InterPro"/>
</dbReference>
<dbReference type="OrthoDB" id="9802264at2"/>
<dbReference type="PROSITE" id="PS50893">
    <property type="entry name" value="ABC_TRANSPORTER_2"/>
    <property type="match status" value="1"/>
</dbReference>
<evidence type="ECO:0000256" key="6">
    <source>
        <dbReference type="ARBA" id="ARBA00022840"/>
    </source>
</evidence>
<keyword evidence="1" id="KW-0813">Transport</keyword>
<keyword evidence="3 9" id="KW-0500">Molybdenum</keyword>
<dbReference type="InterPro" id="IPR003593">
    <property type="entry name" value="AAA+_ATPase"/>
</dbReference>
<evidence type="ECO:0000259" key="11">
    <source>
        <dbReference type="PROSITE" id="PS51866"/>
    </source>
</evidence>
<dbReference type="EMBL" id="CP043869">
    <property type="protein sequence ID" value="QEQ98295.1"/>
    <property type="molecule type" value="Genomic_DNA"/>
</dbReference>
<dbReference type="PANTHER" id="PTHR43514:SF10">
    <property type="entry name" value="MOLYBDENUM IMPORT ATP-BINDING PROTEIN MODC 2"/>
    <property type="match status" value="1"/>
</dbReference>
<evidence type="ECO:0000256" key="8">
    <source>
        <dbReference type="ARBA" id="ARBA00023136"/>
    </source>
</evidence>
<dbReference type="Gene3D" id="3.40.50.300">
    <property type="entry name" value="P-loop containing nucleotide triphosphate hydrolases"/>
    <property type="match status" value="1"/>
</dbReference>
<keyword evidence="7" id="KW-1278">Translocase</keyword>
<evidence type="ECO:0000313" key="12">
    <source>
        <dbReference type="EMBL" id="QEQ98295.1"/>
    </source>
</evidence>
<dbReference type="NCBIfam" id="TIGR02142">
    <property type="entry name" value="modC_ABC"/>
    <property type="match status" value="1"/>
</dbReference>
<reference evidence="12 13" key="1">
    <citation type="journal article" date="2019" name="Biochem. Eng. J.">
        <title>Metabolic engineering of the marine bacteria Neptunomonas concharum for the production of acetoin and meso-2,3-butanediol from acetate.</title>
        <authorList>
            <person name="Li W."/>
            <person name="Pu N."/>
            <person name="Liu C.-X."/>
            <person name="Yuan Q.-P."/>
            <person name="Li Z.-J."/>
        </authorList>
    </citation>
    <scope>NUCLEOTIDE SEQUENCE [LARGE SCALE GENOMIC DNA]</scope>
    <source>
        <strain evidence="12 13">JCM17730</strain>
    </source>
</reference>
<dbReference type="GO" id="GO:0005524">
    <property type="term" value="F:ATP binding"/>
    <property type="evidence" value="ECO:0007669"/>
    <property type="project" value="UniProtKB-KW"/>
</dbReference>
<dbReference type="PROSITE" id="PS51866">
    <property type="entry name" value="MOP"/>
    <property type="match status" value="1"/>
</dbReference>
<dbReference type="AlphaFoldDB" id="A0A5P1RGG8"/>
<evidence type="ECO:0000256" key="1">
    <source>
        <dbReference type="ARBA" id="ARBA00022448"/>
    </source>
</evidence>